<dbReference type="InterPro" id="IPR012310">
    <property type="entry name" value="DNA_ligase_ATP-dep_cent"/>
</dbReference>
<dbReference type="CDD" id="cd07971">
    <property type="entry name" value="OBF_DNA_ligase_LigD"/>
    <property type="match status" value="1"/>
</dbReference>
<dbReference type="CDD" id="cd07906">
    <property type="entry name" value="Adenylation_DNA_ligase_LigD_LigC"/>
    <property type="match status" value="1"/>
</dbReference>
<comment type="caution">
    <text evidence="5">The sequence shown here is derived from an EMBL/GenBank/DDBJ whole genome shotgun (WGS) entry which is preliminary data.</text>
</comment>
<dbReference type="GO" id="GO:0006303">
    <property type="term" value="P:double-strand break repair via nonhomologous end joining"/>
    <property type="evidence" value="ECO:0007669"/>
    <property type="project" value="TreeGrafter"/>
</dbReference>
<dbReference type="Gene3D" id="3.30.470.30">
    <property type="entry name" value="DNA ligase/mRNA capping enzyme"/>
    <property type="match status" value="1"/>
</dbReference>
<name>A0A4R3L8W3_9BACL</name>
<evidence type="ECO:0000256" key="3">
    <source>
        <dbReference type="ARBA" id="ARBA00034003"/>
    </source>
</evidence>
<dbReference type="Pfam" id="PF01068">
    <property type="entry name" value="DNA_ligase_A_M"/>
    <property type="match status" value="1"/>
</dbReference>
<comment type="catalytic activity">
    <reaction evidence="3">
        <text>ATP + (deoxyribonucleotide)n-3'-hydroxyl + 5'-phospho-(deoxyribonucleotide)m = (deoxyribonucleotide)n+m + AMP + diphosphate.</text>
        <dbReference type="EC" id="6.5.1.1"/>
    </reaction>
</comment>
<dbReference type="Proteomes" id="UP000294937">
    <property type="component" value="Unassembled WGS sequence"/>
</dbReference>
<reference evidence="5 6" key="1">
    <citation type="submission" date="2019-03" db="EMBL/GenBank/DDBJ databases">
        <title>Genomic Encyclopedia of Type Strains, Phase IV (KMG-IV): sequencing the most valuable type-strain genomes for metagenomic binning, comparative biology and taxonomic classification.</title>
        <authorList>
            <person name="Goeker M."/>
        </authorList>
    </citation>
    <scope>NUCLEOTIDE SEQUENCE [LARGE SCALE GENOMIC DNA]</scope>
    <source>
        <strain evidence="5 6">DSM 45707</strain>
    </source>
</reference>
<feature type="domain" description="ATP-dependent DNA ligase family profile" evidence="4">
    <location>
        <begin position="105"/>
        <end position="195"/>
    </location>
</feature>
<dbReference type="PANTHER" id="PTHR45997:SF1">
    <property type="entry name" value="DNA LIGASE 4"/>
    <property type="match status" value="1"/>
</dbReference>
<accession>A0A4R3L8W3</accession>
<evidence type="ECO:0000256" key="2">
    <source>
        <dbReference type="ARBA" id="ARBA00022598"/>
    </source>
</evidence>
<dbReference type="SUPFAM" id="SSF50249">
    <property type="entry name" value="Nucleic acid-binding proteins"/>
    <property type="match status" value="1"/>
</dbReference>
<dbReference type="PROSITE" id="PS50160">
    <property type="entry name" value="DNA_LIGASE_A3"/>
    <property type="match status" value="1"/>
</dbReference>
<dbReference type="InterPro" id="IPR012340">
    <property type="entry name" value="NA-bd_OB-fold"/>
</dbReference>
<dbReference type="InterPro" id="IPR012309">
    <property type="entry name" value="DNA_ligase_ATP-dep_C"/>
</dbReference>
<dbReference type="Pfam" id="PF04679">
    <property type="entry name" value="DNA_ligase_A_C"/>
    <property type="match status" value="1"/>
</dbReference>
<dbReference type="GO" id="GO:0005524">
    <property type="term" value="F:ATP binding"/>
    <property type="evidence" value="ECO:0007669"/>
    <property type="project" value="InterPro"/>
</dbReference>
<evidence type="ECO:0000313" key="6">
    <source>
        <dbReference type="Proteomes" id="UP000294937"/>
    </source>
</evidence>
<keyword evidence="2" id="KW-0436">Ligase</keyword>
<keyword evidence="6" id="KW-1185">Reference proteome</keyword>
<evidence type="ECO:0000256" key="1">
    <source>
        <dbReference type="ARBA" id="ARBA00012727"/>
    </source>
</evidence>
<dbReference type="Gene3D" id="2.40.50.140">
    <property type="entry name" value="Nucleic acid-binding proteins"/>
    <property type="match status" value="1"/>
</dbReference>
<dbReference type="AlphaFoldDB" id="A0A4R3L8W3"/>
<protein>
    <recommendedName>
        <fullName evidence="1">DNA ligase (ATP)</fullName>
        <ecNumber evidence="1">6.5.1.1</ecNumber>
    </recommendedName>
</protein>
<sequence length="298" mass="34690">MIPLIKPMEPILTNQLIHKKSLLYQVKWDGIRILTNYDSQKTQLYTRKKNERTVTYPEITKELSKMLKEHSVILDGEMIAIDQGKSCFFEILKRDRLKNPQKILQAQSKIPVYYMIFDIIYFNGKWLTDQPLTERLDLLNNLIQETSHVQVCPSYDDGSTLWKVTEEKGWEGIVIKEREGTYHLGQKHTTWLKLKHIQKIHATVIGVTFEQSRSMVNSLILGIFKNGEWIYIGKASTGLSIEQKQLFTRLAQETAQEKGVIPQLRLREPVAWIIPEITVQVQFLEWTPDGTLRSPVIK</sequence>
<dbReference type="GO" id="GO:0006297">
    <property type="term" value="P:nucleotide-excision repair, DNA gap filling"/>
    <property type="evidence" value="ECO:0007669"/>
    <property type="project" value="TreeGrafter"/>
</dbReference>
<dbReference type="OrthoDB" id="9802472at2"/>
<gene>
    <name evidence="5" type="ORF">EDD58_105157</name>
</gene>
<dbReference type="RefSeq" id="WP_131925340.1">
    <property type="nucleotide sequence ID" value="NZ_SMAG01000005.1"/>
</dbReference>
<organism evidence="5 6">
    <name type="scientific">Hazenella coriacea</name>
    <dbReference type="NCBI Taxonomy" id="1179467"/>
    <lineage>
        <taxon>Bacteria</taxon>
        <taxon>Bacillati</taxon>
        <taxon>Bacillota</taxon>
        <taxon>Bacilli</taxon>
        <taxon>Bacillales</taxon>
        <taxon>Thermoactinomycetaceae</taxon>
        <taxon>Hazenella</taxon>
    </lineage>
</organism>
<dbReference type="PANTHER" id="PTHR45997">
    <property type="entry name" value="DNA LIGASE 4"/>
    <property type="match status" value="1"/>
</dbReference>
<evidence type="ECO:0000259" key="4">
    <source>
        <dbReference type="PROSITE" id="PS50160"/>
    </source>
</evidence>
<dbReference type="GO" id="GO:0003677">
    <property type="term" value="F:DNA binding"/>
    <property type="evidence" value="ECO:0007669"/>
    <property type="project" value="InterPro"/>
</dbReference>
<dbReference type="EMBL" id="SMAG01000005">
    <property type="protein sequence ID" value="TCS93946.1"/>
    <property type="molecule type" value="Genomic_DNA"/>
</dbReference>
<dbReference type="SUPFAM" id="SSF56091">
    <property type="entry name" value="DNA ligase/mRNA capping enzyme, catalytic domain"/>
    <property type="match status" value="1"/>
</dbReference>
<evidence type="ECO:0000313" key="5">
    <source>
        <dbReference type="EMBL" id="TCS93946.1"/>
    </source>
</evidence>
<dbReference type="GO" id="GO:0003910">
    <property type="term" value="F:DNA ligase (ATP) activity"/>
    <property type="evidence" value="ECO:0007669"/>
    <property type="project" value="UniProtKB-EC"/>
</dbReference>
<dbReference type="InterPro" id="IPR029710">
    <property type="entry name" value="LIG4"/>
</dbReference>
<proteinExistence type="predicted"/>
<dbReference type="GO" id="GO:0006310">
    <property type="term" value="P:DNA recombination"/>
    <property type="evidence" value="ECO:0007669"/>
    <property type="project" value="InterPro"/>
</dbReference>
<dbReference type="EC" id="6.5.1.1" evidence="1"/>